<keyword evidence="4" id="KW-0143">Chaperone</keyword>
<protein>
    <submittedName>
        <fullName evidence="6">NADH:ubiquinone oxidoreductase intermediate-associated protein 30,Galactose-binding domain-like</fullName>
    </submittedName>
</protein>
<dbReference type="AlphaFoldDB" id="A0A5E4MBM8"/>
<evidence type="ECO:0000259" key="5">
    <source>
        <dbReference type="Pfam" id="PF08547"/>
    </source>
</evidence>
<dbReference type="InterPro" id="IPR013857">
    <property type="entry name" value="NADH-UbQ_OxRdtase-assoc_prot30"/>
</dbReference>
<reference evidence="6 7" key="1">
    <citation type="submission" date="2019-08" db="EMBL/GenBank/DDBJ databases">
        <authorList>
            <person name="Alioto T."/>
            <person name="Alioto T."/>
            <person name="Gomez Garrido J."/>
        </authorList>
    </citation>
    <scope>NUCLEOTIDE SEQUENCE [LARGE SCALE GENOMIC DNA]</scope>
</reference>
<organism evidence="6 7">
    <name type="scientific">Cinara cedri</name>
    <dbReference type="NCBI Taxonomy" id="506608"/>
    <lineage>
        <taxon>Eukaryota</taxon>
        <taxon>Metazoa</taxon>
        <taxon>Ecdysozoa</taxon>
        <taxon>Arthropoda</taxon>
        <taxon>Hexapoda</taxon>
        <taxon>Insecta</taxon>
        <taxon>Pterygota</taxon>
        <taxon>Neoptera</taxon>
        <taxon>Paraneoptera</taxon>
        <taxon>Hemiptera</taxon>
        <taxon>Sternorrhyncha</taxon>
        <taxon>Aphidomorpha</taxon>
        <taxon>Aphidoidea</taxon>
        <taxon>Aphididae</taxon>
        <taxon>Lachninae</taxon>
        <taxon>Cinara</taxon>
    </lineage>
</organism>
<evidence type="ECO:0000256" key="3">
    <source>
        <dbReference type="ARBA" id="ARBA00023128"/>
    </source>
</evidence>
<dbReference type="Proteomes" id="UP000325440">
    <property type="component" value="Unassembled WGS sequence"/>
</dbReference>
<dbReference type="OrthoDB" id="42561at2759"/>
<dbReference type="SUPFAM" id="SSF49785">
    <property type="entry name" value="Galactose-binding domain-like"/>
    <property type="match status" value="1"/>
</dbReference>
<accession>A0A5E4MBM8</accession>
<dbReference type="InterPro" id="IPR008979">
    <property type="entry name" value="Galactose-bd-like_sf"/>
</dbReference>
<dbReference type="PANTHER" id="PTHR13194">
    <property type="entry name" value="COMPLEX I INTERMEDIATE-ASSOCIATED PROTEIN 30"/>
    <property type="match status" value="1"/>
</dbReference>
<dbReference type="PANTHER" id="PTHR13194:SF18">
    <property type="entry name" value="COMPLEX I INTERMEDIATE-ASSOCIATED PROTEIN 30, MITOCHONDRIAL"/>
    <property type="match status" value="1"/>
</dbReference>
<name>A0A5E4MBM8_9HEMI</name>
<dbReference type="InterPro" id="IPR039131">
    <property type="entry name" value="NDUFAF1"/>
</dbReference>
<evidence type="ECO:0000256" key="1">
    <source>
        <dbReference type="ARBA" id="ARBA00004173"/>
    </source>
</evidence>
<evidence type="ECO:0000256" key="4">
    <source>
        <dbReference type="ARBA" id="ARBA00023186"/>
    </source>
</evidence>
<gene>
    <name evidence="6" type="ORF">CINCED_3A015502</name>
</gene>
<keyword evidence="3" id="KW-0496">Mitochondrion</keyword>
<feature type="domain" description="NADH:ubiquinone oxidoreductase intermediate-associated protein 30" evidence="5">
    <location>
        <begin position="108"/>
        <end position="281"/>
    </location>
</feature>
<proteinExistence type="inferred from homology"/>
<evidence type="ECO:0000313" key="7">
    <source>
        <dbReference type="Proteomes" id="UP000325440"/>
    </source>
</evidence>
<dbReference type="GO" id="GO:0032981">
    <property type="term" value="P:mitochondrial respiratory chain complex I assembly"/>
    <property type="evidence" value="ECO:0007669"/>
    <property type="project" value="TreeGrafter"/>
</dbReference>
<comment type="subcellular location">
    <subcellularLocation>
        <location evidence="1">Mitochondrion</location>
    </subcellularLocation>
</comment>
<dbReference type="GO" id="GO:0005739">
    <property type="term" value="C:mitochondrion"/>
    <property type="evidence" value="ECO:0007669"/>
    <property type="project" value="UniProtKB-SubCell"/>
</dbReference>
<keyword evidence="6" id="KW-0830">Ubiquinone</keyword>
<dbReference type="GO" id="GO:0006120">
    <property type="term" value="P:mitochondrial electron transport, NADH to ubiquinone"/>
    <property type="evidence" value="ECO:0007669"/>
    <property type="project" value="TreeGrafter"/>
</dbReference>
<comment type="similarity">
    <text evidence="2">Belongs to the CIA30 family.</text>
</comment>
<sequence length="311" mass="36441">MQSAKRFTIVLLRNRWKNIYINLMKNNTWHTPNTKQIHTSHATNEFHEYDKRSGYDTGFDIADTKTEKIRLGFKQLKKEIKLWKQEMKELLEFDPILDYRAGEVDVFWRFYDNSSLDHWIATSDSDHAEGFSKCDLKISDQGYGLFSGNLCSRVPKDGKIQNSGYCNIITKRVSKSFQRDTYLDWSPYTHLNLRLRGDGRSYLINIHVSGQFDIMWNDVFTFVLYTRGGPYWQTTRIPFSKFFFASKGRIQDKQAPLPLAKVTHFGITTADRCDGPFQLEIDYIGADYDPTHTEETAYEMYNIKENYIIGT</sequence>
<dbReference type="EMBL" id="CABPRJ010000494">
    <property type="protein sequence ID" value="VVC29520.1"/>
    <property type="molecule type" value="Genomic_DNA"/>
</dbReference>
<dbReference type="GO" id="GO:0051082">
    <property type="term" value="F:unfolded protein binding"/>
    <property type="evidence" value="ECO:0007669"/>
    <property type="project" value="TreeGrafter"/>
</dbReference>
<dbReference type="Pfam" id="PF08547">
    <property type="entry name" value="CIA30"/>
    <property type="match status" value="1"/>
</dbReference>
<keyword evidence="7" id="KW-1185">Reference proteome</keyword>
<evidence type="ECO:0000313" key="6">
    <source>
        <dbReference type="EMBL" id="VVC29520.1"/>
    </source>
</evidence>
<evidence type="ECO:0000256" key="2">
    <source>
        <dbReference type="ARBA" id="ARBA00007884"/>
    </source>
</evidence>